<evidence type="ECO:0000256" key="1">
    <source>
        <dbReference type="SAM" id="MobiDB-lite"/>
    </source>
</evidence>
<dbReference type="Proteomes" id="UP001562354">
    <property type="component" value="Unassembled WGS sequence"/>
</dbReference>
<dbReference type="SMART" id="SM00855">
    <property type="entry name" value="PGAM"/>
    <property type="match status" value="1"/>
</dbReference>
<comment type="caution">
    <text evidence="2">The sequence shown here is derived from an EMBL/GenBank/DDBJ whole genome shotgun (WGS) entry which is preliminary data.</text>
</comment>
<dbReference type="InterPro" id="IPR050275">
    <property type="entry name" value="PGM_Phosphatase"/>
</dbReference>
<organism evidence="2 3">
    <name type="scientific">Neodothiora populina</name>
    <dbReference type="NCBI Taxonomy" id="2781224"/>
    <lineage>
        <taxon>Eukaryota</taxon>
        <taxon>Fungi</taxon>
        <taxon>Dikarya</taxon>
        <taxon>Ascomycota</taxon>
        <taxon>Pezizomycotina</taxon>
        <taxon>Dothideomycetes</taxon>
        <taxon>Dothideomycetidae</taxon>
        <taxon>Dothideales</taxon>
        <taxon>Dothioraceae</taxon>
        <taxon>Neodothiora</taxon>
    </lineage>
</organism>
<gene>
    <name evidence="2" type="ORF">AAFC00_004315</name>
</gene>
<dbReference type="EMBL" id="JBFMKM010000005">
    <property type="protein sequence ID" value="KAL1306224.1"/>
    <property type="molecule type" value="Genomic_DNA"/>
</dbReference>
<evidence type="ECO:0008006" key="4">
    <source>
        <dbReference type="Google" id="ProtNLM"/>
    </source>
</evidence>
<protein>
    <recommendedName>
        <fullName evidence="4">Phosphoglycerate mutase-like protein</fullName>
    </recommendedName>
</protein>
<accession>A0ABR3PJB0</accession>
<dbReference type="PANTHER" id="PTHR48100">
    <property type="entry name" value="BROAD-SPECIFICITY PHOSPHATASE YOR283W-RELATED"/>
    <property type="match status" value="1"/>
</dbReference>
<dbReference type="PANTHER" id="PTHR48100:SF54">
    <property type="entry name" value="PHOSPHATASE SPAC5H10.03-RELATED"/>
    <property type="match status" value="1"/>
</dbReference>
<sequence>MAPSTITCVRHAQGFHNLTVANHAIHDPLLTPMGEEQCRILAQNFPKAHMDQIELIIASPLKRTIYTALLSFAPVIKQKNLKVLLLPELQETSDLPCDTGSSLEEIRKEFAGQPIDTSIMEMSQNADWTSKTGRWAPNSSAIEERAKVAREFLYSRDEKEVAVVTHGGFLHYFTQDWSDISRLDGTPSAGTGWANTEYRHYIVTTPNGEVQLVETPESRKKRLPDVKPLSKEEQKNLQRATQAQWAEQERQEKEYYRVNSIQAKLRAKQRDRDLGGYSFGI</sequence>
<feature type="compositionally biased region" description="Basic and acidic residues" evidence="1">
    <location>
        <begin position="223"/>
        <end position="236"/>
    </location>
</feature>
<keyword evidence="3" id="KW-1185">Reference proteome</keyword>
<evidence type="ECO:0000313" key="2">
    <source>
        <dbReference type="EMBL" id="KAL1306224.1"/>
    </source>
</evidence>
<dbReference type="GeneID" id="95978015"/>
<feature type="region of interest" description="Disordered" evidence="1">
    <location>
        <begin position="214"/>
        <end position="250"/>
    </location>
</feature>
<dbReference type="InterPro" id="IPR013078">
    <property type="entry name" value="His_Pase_superF_clade-1"/>
</dbReference>
<evidence type="ECO:0000313" key="3">
    <source>
        <dbReference type="Proteomes" id="UP001562354"/>
    </source>
</evidence>
<proteinExistence type="predicted"/>
<dbReference type="RefSeq" id="XP_069202497.1">
    <property type="nucleotide sequence ID" value="XM_069343945.1"/>
</dbReference>
<dbReference type="SUPFAM" id="SSF53254">
    <property type="entry name" value="Phosphoglycerate mutase-like"/>
    <property type="match status" value="1"/>
</dbReference>
<dbReference type="Gene3D" id="3.40.50.1240">
    <property type="entry name" value="Phosphoglycerate mutase-like"/>
    <property type="match status" value="1"/>
</dbReference>
<reference evidence="2 3" key="1">
    <citation type="submission" date="2024-07" db="EMBL/GenBank/DDBJ databases">
        <title>Draft sequence of the Neodothiora populina.</title>
        <authorList>
            <person name="Drown D.D."/>
            <person name="Schuette U.S."/>
            <person name="Buechlein A.B."/>
            <person name="Rusch D.R."/>
            <person name="Winton L.W."/>
            <person name="Adams G.A."/>
        </authorList>
    </citation>
    <scope>NUCLEOTIDE SEQUENCE [LARGE SCALE GENOMIC DNA]</scope>
    <source>
        <strain evidence="2 3">CPC 39397</strain>
    </source>
</reference>
<name>A0ABR3PJB0_9PEZI</name>
<dbReference type="Pfam" id="PF00300">
    <property type="entry name" value="His_Phos_1"/>
    <property type="match status" value="1"/>
</dbReference>
<dbReference type="CDD" id="cd07067">
    <property type="entry name" value="HP_PGM_like"/>
    <property type="match status" value="1"/>
</dbReference>
<dbReference type="InterPro" id="IPR029033">
    <property type="entry name" value="His_PPase_superfam"/>
</dbReference>